<dbReference type="SUPFAM" id="SSF81296">
    <property type="entry name" value="E set domains"/>
    <property type="match status" value="1"/>
</dbReference>
<evidence type="ECO:0000259" key="3">
    <source>
        <dbReference type="PROSITE" id="PS51173"/>
    </source>
</evidence>
<dbReference type="GO" id="GO:0004553">
    <property type="term" value="F:hydrolase activity, hydrolyzing O-glycosyl compounds"/>
    <property type="evidence" value="ECO:0007669"/>
    <property type="project" value="InterPro"/>
</dbReference>
<dbReference type="InterPro" id="IPR001919">
    <property type="entry name" value="CBD2"/>
</dbReference>
<dbReference type="Proteomes" id="UP000331127">
    <property type="component" value="Unassembled WGS sequence"/>
</dbReference>
<gene>
    <name evidence="4" type="primary">cpbD</name>
    <name evidence="4" type="ORF">Amac_052230</name>
</gene>
<dbReference type="GO" id="GO:0030247">
    <property type="term" value="F:polysaccharide binding"/>
    <property type="evidence" value="ECO:0007669"/>
    <property type="project" value="UniProtKB-UniRule"/>
</dbReference>
<keyword evidence="1" id="KW-0732">Signal</keyword>
<dbReference type="CDD" id="cd21177">
    <property type="entry name" value="LPMO_AA10"/>
    <property type="match status" value="1"/>
</dbReference>
<dbReference type="Pfam" id="PF03067">
    <property type="entry name" value="LPMO_10"/>
    <property type="match status" value="1"/>
</dbReference>
<feature type="compositionally biased region" description="Pro residues" evidence="2">
    <location>
        <begin position="260"/>
        <end position="283"/>
    </location>
</feature>
<dbReference type="PROSITE" id="PS51173">
    <property type="entry name" value="CBM2"/>
    <property type="match status" value="1"/>
</dbReference>
<comment type="caution">
    <text evidence="4">The sequence shown here is derived from an EMBL/GenBank/DDBJ whole genome shotgun (WGS) entry which is preliminary data.</text>
</comment>
<dbReference type="GO" id="GO:0005975">
    <property type="term" value="P:carbohydrate metabolic process"/>
    <property type="evidence" value="ECO:0007669"/>
    <property type="project" value="InterPro"/>
</dbReference>
<evidence type="ECO:0000313" key="5">
    <source>
        <dbReference type="Proteomes" id="UP000331127"/>
    </source>
</evidence>
<dbReference type="Gene3D" id="2.70.50.50">
    <property type="entry name" value="chitin-binding protein cbp21"/>
    <property type="match status" value="1"/>
</dbReference>
<dbReference type="SMART" id="SM00637">
    <property type="entry name" value="CBD_II"/>
    <property type="match status" value="1"/>
</dbReference>
<feature type="region of interest" description="Disordered" evidence="2">
    <location>
        <begin position="244"/>
        <end position="291"/>
    </location>
</feature>
<organism evidence="4 5">
    <name type="scientific">Acrocarpospora macrocephala</name>
    <dbReference type="NCBI Taxonomy" id="150177"/>
    <lineage>
        <taxon>Bacteria</taxon>
        <taxon>Bacillati</taxon>
        <taxon>Actinomycetota</taxon>
        <taxon>Actinomycetes</taxon>
        <taxon>Streptosporangiales</taxon>
        <taxon>Streptosporangiaceae</taxon>
        <taxon>Acrocarpospora</taxon>
    </lineage>
</organism>
<dbReference type="InterPro" id="IPR012291">
    <property type="entry name" value="CBM2_carb-bd_dom_sf"/>
</dbReference>
<feature type="domain" description="CBM2" evidence="3">
    <location>
        <begin position="283"/>
        <end position="390"/>
    </location>
</feature>
<keyword evidence="5" id="KW-1185">Reference proteome</keyword>
<evidence type="ECO:0000313" key="4">
    <source>
        <dbReference type="EMBL" id="GES11626.1"/>
    </source>
</evidence>
<dbReference type="Gene3D" id="2.60.40.290">
    <property type="match status" value="1"/>
</dbReference>
<dbReference type="Pfam" id="PF00553">
    <property type="entry name" value="CBM_2"/>
    <property type="match status" value="1"/>
</dbReference>
<dbReference type="OrthoDB" id="5179374at2"/>
<dbReference type="AlphaFoldDB" id="A0A5M3WT09"/>
<proteinExistence type="predicted"/>
<dbReference type="EMBL" id="BLAE01000031">
    <property type="protein sequence ID" value="GES11626.1"/>
    <property type="molecule type" value="Genomic_DNA"/>
</dbReference>
<protein>
    <submittedName>
        <fullName evidence="4">Chitin-binding protein</fullName>
    </submittedName>
</protein>
<dbReference type="InterPro" id="IPR008965">
    <property type="entry name" value="CBM2/CBM3_carb-bd_dom_sf"/>
</dbReference>
<dbReference type="InterPro" id="IPR051024">
    <property type="entry name" value="GlcNAc_Chitin_IntDeg"/>
</dbReference>
<evidence type="ECO:0000256" key="1">
    <source>
        <dbReference type="ARBA" id="ARBA00022729"/>
    </source>
</evidence>
<dbReference type="InterPro" id="IPR004302">
    <property type="entry name" value="Cellulose/chitin-bd_N"/>
</dbReference>
<name>A0A5M3WT09_9ACTN</name>
<sequence length="390" mass="40788">MVNSTGNVALRATLDQGKRIRRRLTVWAAALLLALGTGLVVTPTQATAHGVNMFPGARTFLCWQDGLRENGQIQAYNPACASAIAANGTTPLYNWFAVLRSDAAGRTTGFIPDGQICSGGTGGPYNFSGYNAARTDWPTTHLTSGASYQFRYSNWAAHPGTFHLYITRNGWNANGPLAWSDLESFGSVTNPPQSGGPGALNYYFWNQQLPSGKSGRHIIYIQWVRSDSAENFFSCSDVVFDGGTGQVTGVGPNQSSPSNPGSPNPGSPSPGSPSPGSPSPGSPSPGNGACTATYTNNAINWPGHFQGTVTVRNNSATTPLNGWTVRWTFSGGQTFEGAPWNGTVISNPPNVGVRNANYNGNVGPSSTTSFGFNGAGNAPSPVPTLTCTSP</sequence>
<dbReference type="RefSeq" id="WP_155356985.1">
    <property type="nucleotide sequence ID" value="NZ_BAAAHL010000001.1"/>
</dbReference>
<reference evidence="4 5" key="1">
    <citation type="submission" date="2019-10" db="EMBL/GenBank/DDBJ databases">
        <title>Whole genome shotgun sequence of Acrocarpospora macrocephala NBRC 16266.</title>
        <authorList>
            <person name="Ichikawa N."/>
            <person name="Kimura A."/>
            <person name="Kitahashi Y."/>
            <person name="Komaki H."/>
            <person name="Oguchi A."/>
        </authorList>
    </citation>
    <scope>NUCLEOTIDE SEQUENCE [LARGE SCALE GENOMIC DNA]</scope>
    <source>
        <strain evidence="4 5">NBRC 16266</strain>
    </source>
</reference>
<evidence type="ECO:0000256" key="2">
    <source>
        <dbReference type="SAM" id="MobiDB-lite"/>
    </source>
</evidence>
<dbReference type="SUPFAM" id="SSF49384">
    <property type="entry name" value="Carbohydrate-binding domain"/>
    <property type="match status" value="1"/>
</dbReference>
<dbReference type="PANTHER" id="PTHR34823">
    <property type="entry name" value="GLCNAC-BINDING PROTEIN A"/>
    <property type="match status" value="1"/>
</dbReference>
<dbReference type="InterPro" id="IPR014756">
    <property type="entry name" value="Ig_E-set"/>
</dbReference>
<accession>A0A5M3WT09</accession>
<dbReference type="PANTHER" id="PTHR34823:SF1">
    <property type="entry name" value="CHITIN-BINDING TYPE-4 DOMAIN-CONTAINING PROTEIN"/>
    <property type="match status" value="1"/>
</dbReference>